<evidence type="ECO:0000256" key="1">
    <source>
        <dbReference type="ARBA" id="ARBA00010048"/>
    </source>
</evidence>
<comment type="similarity">
    <text evidence="1">Belongs to the prefoldin subunit alpha family.</text>
</comment>
<dbReference type="InterPro" id="IPR001878">
    <property type="entry name" value="Znf_CCHC"/>
</dbReference>
<dbReference type="InterPro" id="IPR004127">
    <property type="entry name" value="Prefoldin_subunit_alpha"/>
</dbReference>
<proteinExistence type="inferred from homology"/>
<keyword evidence="3" id="KW-0479">Metal-binding</keyword>
<dbReference type="InterPro" id="IPR016655">
    <property type="entry name" value="PFD3"/>
</dbReference>
<organism evidence="5 6">
    <name type="scientific">Chilo suppressalis</name>
    <name type="common">Asiatic rice borer moth</name>
    <dbReference type="NCBI Taxonomy" id="168631"/>
    <lineage>
        <taxon>Eukaryota</taxon>
        <taxon>Metazoa</taxon>
        <taxon>Ecdysozoa</taxon>
        <taxon>Arthropoda</taxon>
        <taxon>Hexapoda</taxon>
        <taxon>Insecta</taxon>
        <taxon>Pterygota</taxon>
        <taxon>Neoptera</taxon>
        <taxon>Endopterygota</taxon>
        <taxon>Lepidoptera</taxon>
        <taxon>Glossata</taxon>
        <taxon>Ditrysia</taxon>
        <taxon>Pyraloidea</taxon>
        <taxon>Crambidae</taxon>
        <taxon>Crambinae</taxon>
        <taxon>Chilo</taxon>
    </lineage>
</organism>
<reference evidence="5" key="1">
    <citation type="submission" date="2021-12" db="EMBL/GenBank/DDBJ databases">
        <authorList>
            <person name="King R."/>
        </authorList>
    </citation>
    <scope>NUCLEOTIDE SEQUENCE</scope>
</reference>
<dbReference type="Proteomes" id="UP001153292">
    <property type="component" value="Chromosome 15"/>
</dbReference>
<dbReference type="Pfam" id="PF02996">
    <property type="entry name" value="Prefoldin"/>
    <property type="match status" value="1"/>
</dbReference>
<evidence type="ECO:0000256" key="2">
    <source>
        <dbReference type="ARBA" id="ARBA00023186"/>
    </source>
</evidence>
<dbReference type="SMART" id="SM00343">
    <property type="entry name" value="ZnF_C2HC"/>
    <property type="match status" value="1"/>
</dbReference>
<keyword evidence="3" id="KW-0863">Zinc-finger</keyword>
<feature type="domain" description="CCHC-type" evidence="4">
    <location>
        <begin position="20"/>
        <end position="33"/>
    </location>
</feature>
<dbReference type="EMBL" id="OU963908">
    <property type="protein sequence ID" value="CAH0399836.1"/>
    <property type="molecule type" value="Genomic_DNA"/>
</dbReference>
<dbReference type="PROSITE" id="PS50158">
    <property type="entry name" value="ZF_CCHC"/>
    <property type="match status" value="1"/>
</dbReference>
<evidence type="ECO:0000313" key="6">
    <source>
        <dbReference type="Proteomes" id="UP001153292"/>
    </source>
</evidence>
<keyword evidence="3" id="KW-0862">Zinc</keyword>
<dbReference type="SUPFAM" id="SSF46579">
    <property type="entry name" value="Prefoldin"/>
    <property type="match status" value="1"/>
</dbReference>
<keyword evidence="2" id="KW-0143">Chaperone</keyword>
<dbReference type="PANTHER" id="PTHR12409">
    <property type="entry name" value="PREFOLDIN SUBUNIT 3"/>
    <property type="match status" value="1"/>
</dbReference>
<dbReference type="Gene3D" id="4.10.60.10">
    <property type="entry name" value="Zinc finger, CCHC-type"/>
    <property type="match status" value="1"/>
</dbReference>
<sequence length="285" mass="32062">MGRGHTCRQCPSEHDRSQACFRCGQQGHKAAECAAEPCCAICKESGLPADHVMGKGSGYCEIKLVWFCVTTVCVTEELVESLKYTLFRSSGRIYIFLKGMEGDGTENSKDSKSFSGIPEAVFVDNVDKYMNLPENSGGVDKVLRQLDEQHGKYKFMEYTLATKRRRLRQQIPDLARSLEMIEKLKTQSEPIDTQFLLSDQVFVKANISPTKIVYLWLGANVMLEYSLEDAEVLLASNMATAKKNLECVEHDLDFLRYCDVVLMVPLQSCTRVHIATYSSSMGYLN</sequence>
<dbReference type="Gene3D" id="1.10.287.370">
    <property type="match status" value="1"/>
</dbReference>
<accession>A0ABN8AXU2</accession>
<keyword evidence="6" id="KW-1185">Reference proteome</keyword>
<protein>
    <recommendedName>
        <fullName evidence="4">CCHC-type domain-containing protein</fullName>
    </recommendedName>
</protein>
<evidence type="ECO:0000313" key="5">
    <source>
        <dbReference type="EMBL" id="CAH0399836.1"/>
    </source>
</evidence>
<evidence type="ECO:0000256" key="3">
    <source>
        <dbReference type="PROSITE-ProRule" id="PRU00047"/>
    </source>
</evidence>
<dbReference type="Pfam" id="PF00098">
    <property type="entry name" value="zf-CCHC"/>
    <property type="match status" value="1"/>
</dbReference>
<dbReference type="PANTHER" id="PTHR12409:SF0">
    <property type="entry name" value="PREFOLDIN SUBUNIT 3"/>
    <property type="match status" value="1"/>
</dbReference>
<dbReference type="InterPro" id="IPR009053">
    <property type="entry name" value="Prefoldin"/>
</dbReference>
<dbReference type="CDD" id="cd23156">
    <property type="entry name" value="Prefoldin_3"/>
    <property type="match status" value="1"/>
</dbReference>
<name>A0ABN8AXU2_CHISP</name>
<gene>
    <name evidence="5" type="ORF">CHILSU_LOCUS3006</name>
</gene>
<evidence type="ECO:0000259" key="4">
    <source>
        <dbReference type="PROSITE" id="PS50158"/>
    </source>
</evidence>